<dbReference type="AlphaFoldDB" id="A0A4R6I9X4"/>
<name>A0A4R6I9X4_9MOLU</name>
<evidence type="ECO:0000313" key="2">
    <source>
        <dbReference type="Proteomes" id="UP000295518"/>
    </source>
</evidence>
<protein>
    <submittedName>
        <fullName evidence="1">Uncharacterized protein</fullName>
    </submittedName>
</protein>
<comment type="caution">
    <text evidence="1">The sequence shown here is derived from an EMBL/GenBank/DDBJ whole genome shotgun (WGS) entry which is preliminary data.</text>
</comment>
<keyword evidence="2" id="KW-1185">Reference proteome</keyword>
<sequence>MDMAKIIFKKHTTFRLLDLLILPSNVGIIVTVFPKIVDFLNELVKSNILNKKVFIPNSIGVNSVESNFNIYLKKLSIDYDQDELIWKTVAYTSSKYSNVDKITHHTYSGGRYRFVVRRDQIYNRKVEDFNLFRNNHEVAFTYLVRELGTDEIY</sequence>
<dbReference type="Proteomes" id="UP000295518">
    <property type="component" value="Unassembled WGS sequence"/>
</dbReference>
<dbReference type="EMBL" id="SNWN01000016">
    <property type="protein sequence ID" value="TDO18993.1"/>
    <property type="molecule type" value="Genomic_DNA"/>
</dbReference>
<organism evidence="1 2">
    <name type="scientific">Mycoplasma testudineum</name>
    <dbReference type="NCBI Taxonomy" id="244584"/>
    <lineage>
        <taxon>Bacteria</taxon>
        <taxon>Bacillati</taxon>
        <taxon>Mycoplasmatota</taxon>
        <taxon>Mollicutes</taxon>
        <taxon>Mycoplasmataceae</taxon>
        <taxon>Mycoplasma</taxon>
    </lineage>
</organism>
<proteinExistence type="predicted"/>
<reference evidence="1 2" key="1">
    <citation type="submission" date="2019-03" db="EMBL/GenBank/DDBJ databases">
        <title>Genomic Encyclopedia of Archaeal and Bacterial Type Strains, Phase II (KMG-II): from individual species to whole genera.</title>
        <authorList>
            <person name="Goeker M."/>
        </authorList>
    </citation>
    <scope>NUCLEOTIDE SEQUENCE [LARGE SCALE GENOMIC DNA]</scope>
    <source>
        <strain evidence="1 2">ATCC 700618</strain>
    </source>
</reference>
<evidence type="ECO:0000313" key="1">
    <source>
        <dbReference type="EMBL" id="TDO18993.1"/>
    </source>
</evidence>
<gene>
    <name evidence="1" type="ORF">EI74_0812</name>
</gene>
<accession>A0A4R6I9X4</accession>